<protein>
    <recommendedName>
        <fullName evidence="4">EF-hand domain-containing protein</fullName>
    </recommendedName>
</protein>
<evidence type="ECO:0000313" key="3">
    <source>
        <dbReference type="Proteomes" id="UP000018227"/>
    </source>
</evidence>
<keyword evidence="1" id="KW-0732">Signal</keyword>
<dbReference type="HOGENOM" id="CLU_1174870_0_0_9"/>
<accession>V2XM38</accession>
<dbReference type="AlphaFoldDB" id="V2XM38"/>
<dbReference type="OrthoDB" id="2079049at2"/>
<dbReference type="STRING" id="592026.GCWU0000282_002103"/>
<reference evidence="2 3" key="1">
    <citation type="submission" date="2013-06" db="EMBL/GenBank/DDBJ databases">
        <authorList>
            <person name="Weinstock G."/>
            <person name="Sodergren E."/>
            <person name="Clifton S."/>
            <person name="Fulton L."/>
            <person name="Fulton B."/>
            <person name="Courtney L."/>
            <person name="Fronick C."/>
            <person name="Harrison M."/>
            <person name="Strong C."/>
            <person name="Farmer C."/>
            <person name="Delahaunty K."/>
            <person name="Markovic C."/>
            <person name="Hall O."/>
            <person name="Minx P."/>
            <person name="Tomlinson C."/>
            <person name="Mitreva M."/>
            <person name="Nelson J."/>
            <person name="Hou S."/>
            <person name="Wollam A."/>
            <person name="Pepin K.H."/>
            <person name="Johnson M."/>
            <person name="Bhonagiri V."/>
            <person name="Nash W.E."/>
            <person name="Warren W."/>
            <person name="Chinwalla A."/>
            <person name="Mardis E.R."/>
            <person name="Wilson R.K."/>
        </authorList>
    </citation>
    <scope>NUCLEOTIDE SEQUENCE [LARGE SCALE GENOMIC DNA]</scope>
    <source>
        <strain evidence="2 3">ATCC 51271</strain>
    </source>
</reference>
<feature type="signal peptide" evidence="1">
    <location>
        <begin position="1"/>
        <end position="21"/>
    </location>
</feature>
<feature type="chain" id="PRO_5038958864" description="EF-hand domain-containing protein" evidence="1">
    <location>
        <begin position="22"/>
        <end position="237"/>
    </location>
</feature>
<evidence type="ECO:0008006" key="4">
    <source>
        <dbReference type="Google" id="ProtNLM"/>
    </source>
</evidence>
<organism evidence="2 3">
    <name type="scientific">Catonella morbi ATCC 51271</name>
    <dbReference type="NCBI Taxonomy" id="592026"/>
    <lineage>
        <taxon>Bacteria</taxon>
        <taxon>Bacillati</taxon>
        <taxon>Bacillota</taxon>
        <taxon>Clostridia</taxon>
        <taxon>Lachnospirales</taxon>
        <taxon>Lachnospiraceae</taxon>
        <taxon>Catonella</taxon>
    </lineage>
</organism>
<gene>
    <name evidence="2" type="ORF">GCWU0000282_002103</name>
</gene>
<comment type="caution">
    <text evidence="2">The sequence shown here is derived from an EMBL/GenBank/DDBJ whole genome shotgun (WGS) entry which is preliminary data.</text>
</comment>
<dbReference type="EMBL" id="ACIL03000013">
    <property type="protein sequence ID" value="ESL03229.1"/>
    <property type="molecule type" value="Genomic_DNA"/>
</dbReference>
<keyword evidence="3" id="KW-1185">Reference proteome</keyword>
<sequence>MKRVISLVLALFLTVSLSACGSSGRADEALVGKYLAVTGTSMGMTLSGADMSGFTLELKSGGKVTMTIDGTSADGKWVNDDKTITLTIEKTDMVGKLDKDTITFESILKEMIGTSMDVKFAKEGTDAAKPENFLPEEERALLGDWVGASVVDALDKDASGEISPDSMKATLNADHTCTITYKGEEIAKPKWSYFSGMVSFEGDVAGGASLYGDYKDGKFMITYSGDNYYKFTMEPAK</sequence>
<dbReference type="PROSITE" id="PS51257">
    <property type="entry name" value="PROKAR_LIPOPROTEIN"/>
    <property type="match status" value="1"/>
</dbReference>
<evidence type="ECO:0000256" key="1">
    <source>
        <dbReference type="SAM" id="SignalP"/>
    </source>
</evidence>
<dbReference type="Proteomes" id="UP000018227">
    <property type="component" value="Unassembled WGS sequence"/>
</dbReference>
<proteinExistence type="predicted"/>
<dbReference type="RefSeq" id="WP_023354971.1">
    <property type="nucleotide sequence ID" value="NZ_KI535368.1"/>
</dbReference>
<evidence type="ECO:0000313" key="2">
    <source>
        <dbReference type="EMBL" id="ESL03229.1"/>
    </source>
</evidence>
<name>V2XM38_9FIRM</name>
<dbReference type="eggNOG" id="ENOG502Z96H">
    <property type="taxonomic scope" value="Bacteria"/>
</dbReference>